<evidence type="ECO:0000313" key="6">
    <source>
        <dbReference type="EMBL" id="CCC81265.1"/>
    </source>
</evidence>
<keyword evidence="4 6" id="KW-0808">Transferase</keyword>
<comment type="subunit">
    <text evidence="4">Part of the RNA polymerase complex. Forms a stalk with Rpo4 that extends from the main structure.</text>
</comment>
<dbReference type="RefSeq" id="WP_014126522.1">
    <property type="nucleotide sequence ID" value="NC_016070.1"/>
</dbReference>
<dbReference type="AlphaFoldDB" id="G4RNX1"/>
<protein>
    <recommendedName>
        <fullName evidence="4">DNA-directed RNA polymerase subunit Rpo7</fullName>
        <ecNumber evidence="4">2.7.7.6</ecNumber>
    </recommendedName>
    <alternativeName>
        <fullName evidence="4">DNA-directed RNA polymerase subunit E</fullName>
    </alternativeName>
</protein>
<comment type="function">
    <text evidence="4">DNA-dependent RNA polymerase (RNAP) catalyzes the transcription of DNA into RNA using the four ribonucleoside triphosphates as substrates.</text>
</comment>
<dbReference type="NCBIfam" id="TIGR00448">
    <property type="entry name" value="rpoE"/>
    <property type="match status" value="1"/>
</dbReference>
<reference evidence="6 7" key="1">
    <citation type="journal article" date="2011" name="PLoS ONE">
        <title>The complete genome sequence of Thermoproteus tenax: a physiologically versatile member of the Crenarchaeota.</title>
        <authorList>
            <person name="Siebers B."/>
            <person name="Zaparty M."/>
            <person name="Raddatz G."/>
            <person name="Tjaden B."/>
            <person name="Albers S.V."/>
            <person name="Bell S.D."/>
            <person name="Blombach F."/>
            <person name="Kletzin A."/>
            <person name="Kyrpides N."/>
            <person name="Lanz C."/>
            <person name="Plagens A."/>
            <person name="Rampp M."/>
            <person name="Rosinus A."/>
            <person name="von Jan M."/>
            <person name="Makarova K.S."/>
            <person name="Klenk H.P."/>
            <person name="Schuster S.C."/>
            <person name="Hensel R."/>
        </authorList>
    </citation>
    <scope>NUCLEOTIDE SEQUENCE [LARGE SCALE GENOMIC DNA]</scope>
    <source>
        <strain evidence="7">ATCC 35583 / DSM 2078 / JCM 9277 / NBRC 100435 / Kra 1</strain>
    </source>
</reference>
<dbReference type="KEGG" id="ttn:TTX_0605"/>
<evidence type="ECO:0000313" key="7">
    <source>
        <dbReference type="Proteomes" id="UP000002654"/>
    </source>
</evidence>
<keyword evidence="4 6" id="KW-0548">Nucleotidyltransferase</keyword>
<dbReference type="HAMAP" id="MF_00865">
    <property type="entry name" value="RNApol_arch_Rpo7"/>
    <property type="match status" value="1"/>
</dbReference>
<proteinExistence type="inferred from homology"/>
<dbReference type="CDD" id="cd04460">
    <property type="entry name" value="S1_RpoE"/>
    <property type="match status" value="1"/>
</dbReference>
<gene>
    <name evidence="6" type="primary">rpoE1</name>
    <name evidence="4" type="synonym">rpo7</name>
    <name evidence="4" type="synonym">rpoE</name>
    <name evidence="6" type="ordered locus">TTX_0605</name>
</gene>
<evidence type="ECO:0000256" key="1">
    <source>
        <dbReference type="ARBA" id="ARBA00009307"/>
    </source>
</evidence>
<accession>G4RNX1</accession>
<dbReference type="SMART" id="SM00316">
    <property type="entry name" value="S1"/>
    <property type="match status" value="1"/>
</dbReference>
<dbReference type="PATRIC" id="fig|768679.9.peg.617"/>
<dbReference type="GO" id="GO:0006352">
    <property type="term" value="P:DNA-templated transcription initiation"/>
    <property type="evidence" value="ECO:0007669"/>
    <property type="project" value="InterPro"/>
</dbReference>
<dbReference type="PROSITE" id="PS50126">
    <property type="entry name" value="S1"/>
    <property type="match status" value="1"/>
</dbReference>
<keyword evidence="3 4" id="KW-0804">Transcription</keyword>
<dbReference type="Gene3D" id="2.40.50.140">
    <property type="entry name" value="Nucleic acid-binding proteins"/>
    <property type="match status" value="1"/>
</dbReference>
<comment type="catalytic activity">
    <reaction evidence="4">
        <text>RNA(n) + a ribonucleoside 5'-triphosphate = RNA(n+1) + diphosphate</text>
        <dbReference type="Rhea" id="RHEA:21248"/>
        <dbReference type="Rhea" id="RHEA-COMP:14527"/>
        <dbReference type="Rhea" id="RHEA-COMP:17342"/>
        <dbReference type="ChEBI" id="CHEBI:33019"/>
        <dbReference type="ChEBI" id="CHEBI:61557"/>
        <dbReference type="ChEBI" id="CHEBI:140395"/>
        <dbReference type="EC" id="2.7.7.6"/>
    </reaction>
</comment>
<dbReference type="InterPro" id="IPR003029">
    <property type="entry name" value="S1_domain"/>
</dbReference>
<dbReference type="InterPro" id="IPR045113">
    <property type="entry name" value="Rpb7-like"/>
</dbReference>
<dbReference type="GO" id="GO:0003899">
    <property type="term" value="F:DNA-directed RNA polymerase activity"/>
    <property type="evidence" value="ECO:0007669"/>
    <property type="project" value="UniProtKB-UniRule"/>
</dbReference>
<dbReference type="InterPro" id="IPR046399">
    <property type="entry name" value="RNApol_Rpo7"/>
</dbReference>
<name>G4RNX1_THETK</name>
<dbReference type="NCBIfam" id="NF006333">
    <property type="entry name" value="PRK08563.1"/>
    <property type="match status" value="1"/>
</dbReference>
<dbReference type="Gene3D" id="3.30.1490.120">
    <property type="entry name" value="RNA polymerase Rpb7-like, N-terminal domain"/>
    <property type="match status" value="1"/>
</dbReference>
<dbReference type="CDD" id="cd04331">
    <property type="entry name" value="RNAP_E_N"/>
    <property type="match status" value="1"/>
</dbReference>
<dbReference type="EC" id="2.7.7.6" evidence="4"/>
<evidence type="ECO:0000256" key="2">
    <source>
        <dbReference type="ARBA" id="ARBA00022478"/>
    </source>
</evidence>
<comment type="domain">
    <text evidence="4">Forms 2 domains with an elongated structure; Rpo4 packs into the hinge region between the 2 domains.</text>
</comment>
<organism evidence="6 7">
    <name type="scientific">Thermoproteus tenax (strain ATCC 35583 / DSM 2078 / JCM 9277 / NBRC 100435 / Kra 1)</name>
    <dbReference type="NCBI Taxonomy" id="768679"/>
    <lineage>
        <taxon>Archaea</taxon>
        <taxon>Thermoproteota</taxon>
        <taxon>Thermoprotei</taxon>
        <taxon>Thermoproteales</taxon>
        <taxon>Thermoproteaceae</taxon>
        <taxon>Thermoproteus</taxon>
    </lineage>
</organism>
<evidence type="ECO:0000256" key="4">
    <source>
        <dbReference type="HAMAP-Rule" id="MF_00865"/>
    </source>
</evidence>
<feature type="domain" description="S1 motif" evidence="5">
    <location>
        <begin position="83"/>
        <end position="165"/>
    </location>
</feature>
<dbReference type="HOGENOM" id="CLU_117966_0_0_2"/>
<dbReference type="GO" id="GO:0003677">
    <property type="term" value="F:DNA binding"/>
    <property type="evidence" value="ECO:0007669"/>
    <property type="project" value="InterPro"/>
</dbReference>
<dbReference type="InterPro" id="IPR036898">
    <property type="entry name" value="RNA_pol_Rpb7-like_N_sf"/>
</dbReference>
<dbReference type="GO" id="GO:0005737">
    <property type="term" value="C:cytoplasm"/>
    <property type="evidence" value="ECO:0007669"/>
    <property type="project" value="UniProtKB-SubCell"/>
</dbReference>
<evidence type="ECO:0000259" key="5">
    <source>
        <dbReference type="PROSITE" id="PS50126"/>
    </source>
</evidence>
<dbReference type="OrthoDB" id="7927at2157"/>
<comment type="subcellular location">
    <subcellularLocation>
        <location evidence="4">Cytoplasm</location>
    </subcellularLocation>
</comment>
<dbReference type="SUPFAM" id="SSF88798">
    <property type="entry name" value="N-terminal, heterodimerisation domain of RBP7 (RpoE)"/>
    <property type="match status" value="1"/>
</dbReference>
<dbReference type="InterPro" id="IPR012340">
    <property type="entry name" value="NA-bd_OB-fold"/>
</dbReference>
<comment type="similarity">
    <text evidence="1 4">Belongs to the eukaryotic RPB7/RPC8 RNA polymerase subunit family.</text>
</comment>
<keyword evidence="2 4" id="KW-0240">DNA-directed RNA polymerase</keyword>
<dbReference type="GeneID" id="11263601"/>
<dbReference type="Proteomes" id="UP000002654">
    <property type="component" value="Chromosome"/>
</dbReference>
<dbReference type="SUPFAM" id="SSF50249">
    <property type="entry name" value="Nucleic acid-binding proteins"/>
    <property type="match status" value="1"/>
</dbReference>
<dbReference type="Pfam" id="PF03876">
    <property type="entry name" value="SHS2_Rpb7-N"/>
    <property type="match status" value="1"/>
</dbReference>
<keyword evidence="7" id="KW-1185">Reference proteome</keyword>
<dbReference type="Pfam" id="PF00575">
    <property type="entry name" value="S1"/>
    <property type="match status" value="1"/>
</dbReference>
<dbReference type="PANTHER" id="PTHR12709:SF4">
    <property type="entry name" value="DNA-DIRECTED RNA POLYMERASE II SUBUNIT RPB7"/>
    <property type="match status" value="1"/>
</dbReference>
<dbReference type="EMBL" id="FN869859">
    <property type="protein sequence ID" value="CCC81265.1"/>
    <property type="molecule type" value="Genomic_DNA"/>
</dbReference>
<dbReference type="GO" id="GO:0000428">
    <property type="term" value="C:DNA-directed RNA polymerase complex"/>
    <property type="evidence" value="ECO:0007669"/>
    <property type="project" value="UniProtKB-KW"/>
</dbReference>
<dbReference type="PANTHER" id="PTHR12709">
    <property type="entry name" value="DNA-DIRECTED RNA POLYMERASE II, III"/>
    <property type="match status" value="1"/>
</dbReference>
<evidence type="ECO:0000256" key="3">
    <source>
        <dbReference type="ARBA" id="ARBA00023163"/>
    </source>
</evidence>
<dbReference type="eggNOG" id="arCOG00675">
    <property type="taxonomic scope" value="Archaea"/>
</dbReference>
<dbReference type="InterPro" id="IPR004519">
    <property type="entry name" value="RNAP_E/RPC8"/>
</dbReference>
<sequence length="189" mass="21100">MPFRLVEAEDYIRVPPSDFNKPLEDVALGQLRSKYEGKSFRDLGYVVAVLDAKVNREGVIIFGDGATYHKAIFHILTFMPLDGEVVHGIVESAREVGVMVRIGPVLGFINKIHLMDEPNVLFDASTKSFIGERTKKKLSIGDVVRARITGISYVAQKEGVDLALRITMTMRMPGLGKLEWLKEKKGKKP</sequence>
<keyword evidence="4" id="KW-0963">Cytoplasm</keyword>
<dbReference type="InterPro" id="IPR005576">
    <property type="entry name" value="Rpb7-like_N"/>
</dbReference>
<dbReference type="STRING" id="768679.TTX_0605"/>
<dbReference type="PaxDb" id="768679-TTX_0605"/>